<dbReference type="CDD" id="cd02440">
    <property type="entry name" value="AdoMet_MTases"/>
    <property type="match status" value="1"/>
</dbReference>
<dbReference type="Gene3D" id="3.40.50.150">
    <property type="entry name" value="Vaccinia Virus protein VP39"/>
    <property type="match status" value="1"/>
</dbReference>
<evidence type="ECO:0000259" key="1">
    <source>
        <dbReference type="Pfam" id="PF08241"/>
    </source>
</evidence>
<comment type="caution">
    <text evidence="2">The sequence shown here is derived from an EMBL/GenBank/DDBJ whole genome shotgun (WGS) entry which is preliminary data.</text>
</comment>
<accession>A0AAP6MKB4</accession>
<protein>
    <submittedName>
        <fullName evidence="2">Methyltransferase domain-containing protein</fullName>
    </submittedName>
</protein>
<name>A0AAP6MKB4_9GAMM</name>
<feature type="domain" description="Methyltransferase type 11" evidence="1">
    <location>
        <begin position="50"/>
        <end position="144"/>
    </location>
</feature>
<dbReference type="AlphaFoldDB" id="A0AAP6MKB4"/>
<keyword evidence="2" id="KW-0808">Transferase</keyword>
<dbReference type="SUPFAM" id="SSF53335">
    <property type="entry name" value="S-adenosyl-L-methionine-dependent methyltransferases"/>
    <property type="match status" value="1"/>
</dbReference>
<dbReference type="GO" id="GO:0008757">
    <property type="term" value="F:S-adenosylmethionine-dependent methyltransferase activity"/>
    <property type="evidence" value="ECO:0007669"/>
    <property type="project" value="InterPro"/>
</dbReference>
<dbReference type="InterPro" id="IPR029063">
    <property type="entry name" value="SAM-dependent_MTases_sf"/>
</dbReference>
<dbReference type="InterPro" id="IPR013216">
    <property type="entry name" value="Methyltransf_11"/>
</dbReference>
<evidence type="ECO:0000313" key="2">
    <source>
        <dbReference type="EMBL" id="MEA5446084.1"/>
    </source>
</evidence>
<evidence type="ECO:0000313" key="3">
    <source>
        <dbReference type="Proteomes" id="UP001302316"/>
    </source>
</evidence>
<dbReference type="EMBL" id="JAYGII010000020">
    <property type="protein sequence ID" value="MEA5446084.1"/>
    <property type="molecule type" value="Genomic_DNA"/>
</dbReference>
<keyword evidence="2" id="KW-0489">Methyltransferase</keyword>
<keyword evidence="3" id="KW-1185">Reference proteome</keyword>
<gene>
    <name evidence="2" type="ORF">VCB98_09655</name>
</gene>
<dbReference type="Pfam" id="PF08241">
    <property type="entry name" value="Methyltransf_11"/>
    <property type="match status" value="1"/>
</dbReference>
<dbReference type="PANTHER" id="PTHR43591">
    <property type="entry name" value="METHYLTRANSFERASE"/>
    <property type="match status" value="1"/>
</dbReference>
<dbReference type="RefSeq" id="WP_346052064.1">
    <property type="nucleotide sequence ID" value="NZ_JAYGII010000020.1"/>
</dbReference>
<proteinExistence type="predicted"/>
<dbReference type="Proteomes" id="UP001302316">
    <property type="component" value="Unassembled WGS sequence"/>
</dbReference>
<sequence length="211" mass="24155">MDMPEKAHQTAAREYDRLAPIYEERWSSYIEASIAATERRLALEPAGQLLDVGCGTGRLLARLRQSHPEWELTGTDLSTGMLDVAHRRLDDEVSLARAPAEQLPFANATFDVLVSTSAFHYIPDPARALAEMRRVLRPGARLLITDWCRDYLSMRALDRWLRWRDPAHFRTWTARELKAMLNTAGFETIAIERYRISPFWGLMSATARAPR</sequence>
<reference evidence="2 3" key="1">
    <citation type="submission" date="2023-12" db="EMBL/GenBank/DDBJ databases">
        <title>Whole-genome sequencing of halo(alkali)philic microorganisms from hypersaline lakes.</title>
        <authorList>
            <person name="Sorokin D.Y."/>
            <person name="Merkel A.Y."/>
            <person name="Messina E."/>
            <person name="Yakimov M."/>
        </authorList>
    </citation>
    <scope>NUCLEOTIDE SEQUENCE [LARGE SCALE GENOMIC DNA]</scope>
    <source>
        <strain evidence="2 3">AB-CW1</strain>
    </source>
</reference>
<organism evidence="2 3">
    <name type="scientific">Natronospira elongata</name>
    <dbReference type="NCBI Taxonomy" id="3110268"/>
    <lineage>
        <taxon>Bacteria</taxon>
        <taxon>Pseudomonadati</taxon>
        <taxon>Pseudomonadota</taxon>
        <taxon>Gammaproteobacteria</taxon>
        <taxon>Natronospirales</taxon>
        <taxon>Natronospiraceae</taxon>
        <taxon>Natronospira</taxon>
    </lineage>
</organism>
<dbReference type="GO" id="GO:0032259">
    <property type="term" value="P:methylation"/>
    <property type="evidence" value="ECO:0007669"/>
    <property type="project" value="UniProtKB-KW"/>
</dbReference>